<dbReference type="InterPro" id="IPR058031">
    <property type="entry name" value="AAA_lid_NorR"/>
</dbReference>
<dbReference type="PROSITE" id="PS50045">
    <property type="entry name" value="SIGMA54_INTERACT_4"/>
    <property type="match status" value="1"/>
</dbReference>
<dbReference type="InterPro" id="IPR009057">
    <property type="entry name" value="Homeodomain-like_sf"/>
</dbReference>
<dbReference type="FunFam" id="3.40.50.300:FF:000006">
    <property type="entry name" value="DNA-binding transcriptional regulator NtrC"/>
    <property type="match status" value="1"/>
</dbReference>
<dbReference type="CDD" id="cd00009">
    <property type="entry name" value="AAA"/>
    <property type="match status" value="1"/>
</dbReference>
<organism evidence="6 7">
    <name type="scientific">Neobacillus massiliamazoniensis</name>
    <dbReference type="NCBI Taxonomy" id="1499688"/>
    <lineage>
        <taxon>Bacteria</taxon>
        <taxon>Bacillati</taxon>
        <taxon>Bacillota</taxon>
        <taxon>Bacilli</taxon>
        <taxon>Bacillales</taxon>
        <taxon>Bacillaceae</taxon>
        <taxon>Neobacillus</taxon>
    </lineage>
</organism>
<dbReference type="RefSeq" id="WP_090635224.1">
    <property type="nucleotide sequence ID" value="NZ_CVRB01000003.1"/>
</dbReference>
<dbReference type="InterPro" id="IPR002197">
    <property type="entry name" value="HTH_Fis"/>
</dbReference>
<dbReference type="Proteomes" id="UP000199087">
    <property type="component" value="Unassembled WGS sequence"/>
</dbReference>
<dbReference type="AlphaFoldDB" id="A0A0U1NYG7"/>
<dbReference type="Gene3D" id="1.10.10.60">
    <property type="entry name" value="Homeodomain-like"/>
    <property type="match status" value="1"/>
</dbReference>
<dbReference type="Pfam" id="PF00158">
    <property type="entry name" value="Sigma54_activat"/>
    <property type="match status" value="1"/>
</dbReference>
<dbReference type="PANTHER" id="PTHR32071:SF57">
    <property type="entry name" value="C4-DICARBOXYLATE TRANSPORT TRANSCRIPTIONAL REGULATORY PROTEIN DCTD"/>
    <property type="match status" value="1"/>
</dbReference>
<dbReference type="Gene3D" id="3.40.50.300">
    <property type="entry name" value="P-loop containing nucleotide triphosphate hydrolases"/>
    <property type="match status" value="1"/>
</dbReference>
<keyword evidence="2" id="KW-0067">ATP-binding</keyword>
<dbReference type="InterPro" id="IPR003593">
    <property type="entry name" value="AAA+_ATPase"/>
</dbReference>
<evidence type="ECO:0000259" key="5">
    <source>
        <dbReference type="PROSITE" id="PS50045"/>
    </source>
</evidence>
<protein>
    <submittedName>
        <fullName evidence="6">Transcriptional regulator</fullName>
    </submittedName>
</protein>
<dbReference type="InterPro" id="IPR027417">
    <property type="entry name" value="P-loop_NTPase"/>
</dbReference>
<sequence length="465" mass="53536">MSSIIVITKVIHAFAELLQIEIAFFNPEGILIASTKEYKNKKGTRVHLPFFQKQCEQPVNFVIKPGHMKMCQGCHFQKNCPSTAEIVKNIVQNGNHYGYLSFVSFSLNGQEKLIGRQIEYIYWMSQLSDIIVYNLNEPSSYVFKKNRKHMEYILGNSHKLKKLKELIKNIKNSSSPIFITGETGTGKSLLAKLIHDQSMFRNGDFVEINCASIPESLFESEFFGYEEGAFTGARKKGKPGYFEMADRGTLFLDEITDLPMHLQPKLLKVLQDGMVRRIGGTFTKKVNARIIAAANQPLEKLMEAKQFRLDLYYRLNVIPLHLPPLRERKDDLEDLVQTLVEKLQTRTGKFINTFDKEFLKKLKQYHWPGNIRELENVLEYSMNMEKSTQLTELSLPDFISKSKPIIRSIQQNKGVLNDMEKDVIIQKLNQYGYDFEGKELVAKELGVSVRTIYRKIDKLGISNPN</sequence>
<keyword evidence="1" id="KW-0547">Nucleotide-binding</keyword>
<feature type="domain" description="Sigma-54 factor interaction" evidence="5">
    <location>
        <begin position="153"/>
        <end position="383"/>
    </location>
</feature>
<gene>
    <name evidence="6" type="ORF">BN000_02873</name>
</gene>
<keyword evidence="3" id="KW-0805">Transcription regulation</keyword>
<dbReference type="PROSITE" id="PS00675">
    <property type="entry name" value="SIGMA54_INTERACT_1"/>
    <property type="match status" value="1"/>
</dbReference>
<dbReference type="GO" id="GO:0043565">
    <property type="term" value="F:sequence-specific DNA binding"/>
    <property type="evidence" value="ECO:0007669"/>
    <property type="project" value="InterPro"/>
</dbReference>
<dbReference type="SUPFAM" id="SSF52540">
    <property type="entry name" value="P-loop containing nucleoside triphosphate hydrolases"/>
    <property type="match status" value="1"/>
</dbReference>
<evidence type="ECO:0000313" key="6">
    <source>
        <dbReference type="EMBL" id="CRK82918.1"/>
    </source>
</evidence>
<dbReference type="Pfam" id="PF02954">
    <property type="entry name" value="HTH_8"/>
    <property type="match status" value="1"/>
</dbReference>
<keyword evidence="4" id="KW-0804">Transcription</keyword>
<dbReference type="GO" id="GO:0005524">
    <property type="term" value="F:ATP binding"/>
    <property type="evidence" value="ECO:0007669"/>
    <property type="project" value="UniProtKB-KW"/>
</dbReference>
<dbReference type="InterPro" id="IPR025944">
    <property type="entry name" value="Sigma_54_int_dom_CS"/>
</dbReference>
<reference evidence="7" key="1">
    <citation type="submission" date="2015-05" db="EMBL/GenBank/DDBJ databases">
        <authorList>
            <person name="Urmite Genomes"/>
        </authorList>
    </citation>
    <scope>NUCLEOTIDE SEQUENCE [LARGE SCALE GENOMIC DNA]</scope>
    <source>
        <strain evidence="7">LF1</strain>
    </source>
</reference>
<dbReference type="GO" id="GO:0006355">
    <property type="term" value="P:regulation of DNA-templated transcription"/>
    <property type="evidence" value="ECO:0007669"/>
    <property type="project" value="InterPro"/>
</dbReference>
<evidence type="ECO:0000256" key="2">
    <source>
        <dbReference type="ARBA" id="ARBA00022840"/>
    </source>
</evidence>
<dbReference type="Pfam" id="PF25601">
    <property type="entry name" value="AAA_lid_14"/>
    <property type="match status" value="1"/>
</dbReference>
<dbReference type="PANTHER" id="PTHR32071">
    <property type="entry name" value="TRANSCRIPTIONAL REGULATORY PROTEIN"/>
    <property type="match status" value="1"/>
</dbReference>
<dbReference type="EMBL" id="CVRB01000003">
    <property type="protein sequence ID" value="CRK82918.1"/>
    <property type="molecule type" value="Genomic_DNA"/>
</dbReference>
<dbReference type="PROSITE" id="PS00688">
    <property type="entry name" value="SIGMA54_INTERACT_3"/>
    <property type="match status" value="1"/>
</dbReference>
<dbReference type="SUPFAM" id="SSF46689">
    <property type="entry name" value="Homeodomain-like"/>
    <property type="match status" value="1"/>
</dbReference>
<dbReference type="OrthoDB" id="9771372at2"/>
<accession>A0A0U1NYG7</accession>
<proteinExistence type="predicted"/>
<keyword evidence="7" id="KW-1185">Reference proteome</keyword>
<evidence type="ECO:0000256" key="3">
    <source>
        <dbReference type="ARBA" id="ARBA00023015"/>
    </source>
</evidence>
<dbReference type="STRING" id="1499688.BN000_02873"/>
<evidence type="ECO:0000256" key="4">
    <source>
        <dbReference type="ARBA" id="ARBA00023163"/>
    </source>
</evidence>
<dbReference type="SMART" id="SM00382">
    <property type="entry name" value="AAA"/>
    <property type="match status" value="1"/>
</dbReference>
<evidence type="ECO:0000313" key="7">
    <source>
        <dbReference type="Proteomes" id="UP000199087"/>
    </source>
</evidence>
<dbReference type="InterPro" id="IPR025662">
    <property type="entry name" value="Sigma_54_int_dom_ATP-bd_1"/>
</dbReference>
<evidence type="ECO:0000256" key="1">
    <source>
        <dbReference type="ARBA" id="ARBA00022741"/>
    </source>
</evidence>
<name>A0A0U1NYG7_9BACI</name>
<dbReference type="InterPro" id="IPR002078">
    <property type="entry name" value="Sigma_54_int"/>
</dbReference>
<dbReference type="Gene3D" id="1.10.8.60">
    <property type="match status" value="1"/>
</dbReference>